<accession>A0A8X6MGQ4</accession>
<evidence type="ECO:0000313" key="1">
    <source>
        <dbReference type="EMBL" id="GFS50053.1"/>
    </source>
</evidence>
<evidence type="ECO:0000313" key="2">
    <source>
        <dbReference type="Proteomes" id="UP000887013"/>
    </source>
</evidence>
<comment type="caution">
    <text evidence="1">The sequence shown here is derived from an EMBL/GenBank/DDBJ whole genome shotgun (WGS) entry which is preliminary data.</text>
</comment>
<proteinExistence type="predicted"/>
<dbReference type="EMBL" id="BMAW01091474">
    <property type="protein sequence ID" value="GFS50053.1"/>
    <property type="molecule type" value="Genomic_DNA"/>
</dbReference>
<dbReference type="Proteomes" id="UP000887013">
    <property type="component" value="Unassembled WGS sequence"/>
</dbReference>
<keyword evidence="2" id="KW-1185">Reference proteome</keyword>
<sequence length="200" mass="23023">MKFGKMSEKLCLFLEDIQLFFVSKRIENSKLGWLDHYTRTVLKIPGKPPCSEKYNLWQARAKKVFIRLLKVPITRSSTKDTPRKERNLQLRKVKVGFVIEENEGESVRENLYETDAAFDNLEEATSDLAISCESYVNVNQDEDMSSEITEANIFAQVIEINQTEDSECGNAEGQKIQENILPNAAEAVIHMHELQLFFED</sequence>
<reference evidence="1" key="1">
    <citation type="submission" date="2020-08" db="EMBL/GenBank/DDBJ databases">
        <title>Multicomponent nature underlies the extraordinary mechanical properties of spider dragline silk.</title>
        <authorList>
            <person name="Kono N."/>
            <person name="Nakamura H."/>
            <person name="Mori M."/>
            <person name="Yoshida Y."/>
            <person name="Ohtoshi R."/>
            <person name="Malay A.D."/>
            <person name="Moran D.A.P."/>
            <person name="Tomita M."/>
            <person name="Numata K."/>
            <person name="Arakawa K."/>
        </authorList>
    </citation>
    <scope>NUCLEOTIDE SEQUENCE</scope>
</reference>
<organism evidence="1 2">
    <name type="scientific">Nephila pilipes</name>
    <name type="common">Giant wood spider</name>
    <name type="synonym">Nephila maculata</name>
    <dbReference type="NCBI Taxonomy" id="299642"/>
    <lineage>
        <taxon>Eukaryota</taxon>
        <taxon>Metazoa</taxon>
        <taxon>Ecdysozoa</taxon>
        <taxon>Arthropoda</taxon>
        <taxon>Chelicerata</taxon>
        <taxon>Arachnida</taxon>
        <taxon>Araneae</taxon>
        <taxon>Araneomorphae</taxon>
        <taxon>Entelegynae</taxon>
        <taxon>Araneoidea</taxon>
        <taxon>Nephilidae</taxon>
        <taxon>Nephila</taxon>
    </lineage>
</organism>
<name>A0A8X6MGQ4_NEPPI</name>
<dbReference type="AlphaFoldDB" id="A0A8X6MGQ4"/>
<feature type="non-terminal residue" evidence="1">
    <location>
        <position position="1"/>
    </location>
</feature>
<protein>
    <submittedName>
        <fullName evidence="1">Uncharacterized protein</fullName>
    </submittedName>
</protein>
<gene>
    <name evidence="1" type="ORF">NPIL_615901</name>
</gene>